<dbReference type="PROSITE" id="PS01236">
    <property type="entry name" value="PDXT_SNO_1"/>
    <property type="match status" value="1"/>
</dbReference>
<organism evidence="9 10">
    <name type="scientific">Rickenella mellea</name>
    <dbReference type="NCBI Taxonomy" id="50990"/>
    <lineage>
        <taxon>Eukaryota</taxon>
        <taxon>Fungi</taxon>
        <taxon>Dikarya</taxon>
        <taxon>Basidiomycota</taxon>
        <taxon>Agaricomycotina</taxon>
        <taxon>Agaricomycetes</taxon>
        <taxon>Hymenochaetales</taxon>
        <taxon>Rickenellaceae</taxon>
        <taxon>Rickenella</taxon>
    </lineage>
</organism>
<dbReference type="GO" id="GO:1903600">
    <property type="term" value="C:glutaminase complex"/>
    <property type="evidence" value="ECO:0007669"/>
    <property type="project" value="TreeGrafter"/>
</dbReference>
<dbReference type="InterPro" id="IPR002161">
    <property type="entry name" value="PdxT/SNO"/>
</dbReference>
<dbReference type="HAMAP" id="MF_01615">
    <property type="entry name" value="PdxT"/>
    <property type="match status" value="1"/>
</dbReference>
<dbReference type="FunFam" id="3.40.50.880:FF:000077">
    <property type="entry name" value="Unplaced genomic scaffold supercont2.4, whole genome shotgun sequence"/>
    <property type="match status" value="1"/>
</dbReference>
<evidence type="ECO:0000256" key="2">
    <source>
        <dbReference type="ARBA" id="ARBA00012918"/>
    </source>
</evidence>
<dbReference type="EC" id="3.5.1.2" evidence="2"/>
<feature type="active site" description="Charge relay system" evidence="7">
    <location>
        <position position="212"/>
    </location>
</feature>
<name>A0A4Y7PQB3_9AGAM</name>
<dbReference type="GO" id="GO:0042823">
    <property type="term" value="P:pyridoxal phosphate biosynthetic process"/>
    <property type="evidence" value="ECO:0007669"/>
    <property type="project" value="InterPro"/>
</dbReference>
<dbReference type="PROSITE" id="PS51130">
    <property type="entry name" value="PDXT_SNO_2"/>
    <property type="match status" value="1"/>
</dbReference>
<dbReference type="VEuPathDB" id="FungiDB:BD410DRAFT_541520"/>
<evidence type="ECO:0000256" key="8">
    <source>
        <dbReference type="PIRSR" id="PIRSR005639-2"/>
    </source>
</evidence>
<evidence type="ECO:0000256" key="4">
    <source>
        <dbReference type="ARBA" id="ARBA00022962"/>
    </source>
</evidence>
<protein>
    <recommendedName>
        <fullName evidence="2">glutaminase</fullName>
        <ecNumber evidence="2">3.5.1.2</ecNumber>
    </recommendedName>
</protein>
<dbReference type="PIRSF" id="PIRSF005639">
    <property type="entry name" value="Glut_amidoT_SNO"/>
    <property type="match status" value="1"/>
</dbReference>
<dbReference type="PROSITE" id="PS51273">
    <property type="entry name" value="GATASE_TYPE_1"/>
    <property type="match status" value="1"/>
</dbReference>
<feature type="binding site" evidence="8">
    <location>
        <position position="117"/>
    </location>
    <ligand>
        <name>L-glutamine</name>
        <dbReference type="ChEBI" id="CHEBI:58359"/>
    </ligand>
</feature>
<dbReference type="InterPro" id="IPR021196">
    <property type="entry name" value="PdxT/SNO_CS"/>
</dbReference>
<proteinExistence type="inferred from homology"/>
<keyword evidence="3" id="KW-0378">Hydrolase</keyword>
<evidence type="ECO:0000256" key="6">
    <source>
        <dbReference type="ARBA" id="ARBA00049534"/>
    </source>
</evidence>
<evidence type="ECO:0000313" key="9">
    <source>
        <dbReference type="EMBL" id="TDL17627.1"/>
    </source>
</evidence>
<feature type="active site" description="Charge relay system" evidence="7">
    <location>
        <position position="214"/>
    </location>
</feature>
<dbReference type="GO" id="GO:0008614">
    <property type="term" value="P:pyridoxine metabolic process"/>
    <property type="evidence" value="ECO:0007669"/>
    <property type="project" value="TreeGrafter"/>
</dbReference>
<dbReference type="GO" id="GO:0016740">
    <property type="term" value="F:transferase activity"/>
    <property type="evidence" value="ECO:0007669"/>
    <property type="project" value="UniProtKB-KW"/>
</dbReference>
<dbReference type="GO" id="GO:0016829">
    <property type="term" value="F:lyase activity"/>
    <property type="evidence" value="ECO:0007669"/>
    <property type="project" value="UniProtKB-KW"/>
</dbReference>
<dbReference type="OrthoDB" id="2039at2759"/>
<evidence type="ECO:0000256" key="7">
    <source>
        <dbReference type="PIRSR" id="PIRSR005639-1"/>
    </source>
</evidence>
<dbReference type="NCBIfam" id="TIGR03800">
    <property type="entry name" value="PLP_synth_Pdx2"/>
    <property type="match status" value="1"/>
</dbReference>
<dbReference type="CDD" id="cd01749">
    <property type="entry name" value="GATase1_PB"/>
    <property type="match status" value="1"/>
</dbReference>
<evidence type="ECO:0000256" key="1">
    <source>
        <dbReference type="ARBA" id="ARBA00008345"/>
    </source>
</evidence>
<feature type="binding site" evidence="8">
    <location>
        <begin position="148"/>
        <end position="149"/>
    </location>
    <ligand>
        <name>L-glutamine</name>
        <dbReference type="ChEBI" id="CHEBI:58359"/>
    </ligand>
</feature>
<evidence type="ECO:0000313" key="10">
    <source>
        <dbReference type="Proteomes" id="UP000294933"/>
    </source>
</evidence>
<accession>A0A4Y7PQB3</accession>
<dbReference type="AlphaFoldDB" id="A0A4Y7PQB3"/>
<dbReference type="STRING" id="50990.A0A4Y7PQB3"/>
<dbReference type="GO" id="GO:0005829">
    <property type="term" value="C:cytosol"/>
    <property type="evidence" value="ECO:0007669"/>
    <property type="project" value="TreeGrafter"/>
</dbReference>
<dbReference type="Gene3D" id="3.40.50.880">
    <property type="match status" value="1"/>
</dbReference>
<comment type="similarity">
    <text evidence="1">Belongs to the glutaminase PdxT/SNO family.</text>
</comment>
<reference evidence="9 10" key="1">
    <citation type="submission" date="2018-06" db="EMBL/GenBank/DDBJ databases">
        <title>A transcriptomic atlas of mushroom development highlights an independent origin of complex multicellularity.</title>
        <authorList>
            <consortium name="DOE Joint Genome Institute"/>
            <person name="Krizsan K."/>
            <person name="Almasi E."/>
            <person name="Merenyi Z."/>
            <person name="Sahu N."/>
            <person name="Viragh M."/>
            <person name="Koszo T."/>
            <person name="Mondo S."/>
            <person name="Kiss B."/>
            <person name="Balint B."/>
            <person name="Kues U."/>
            <person name="Barry K."/>
            <person name="Hegedus J.C."/>
            <person name="Henrissat B."/>
            <person name="Johnson J."/>
            <person name="Lipzen A."/>
            <person name="Ohm R."/>
            <person name="Nagy I."/>
            <person name="Pangilinan J."/>
            <person name="Yan J."/>
            <person name="Xiong Y."/>
            <person name="Grigoriev I.V."/>
            <person name="Hibbett D.S."/>
            <person name="Nagy L.G."/>
        </authorList>
    </citation>
    <scope>NUCLEOTIDE SEQUENCE [LARGE SCALE GENOMIC DNA]</scope>
    <source>
        <strain evidence="9 10">SZMC22713</strain>
    </source>
</reference>
<sequence>MATKDDVTIGILAMQGAFAEHQVILQKLSIKRKVVTTLVRTMDDLERCDALIIPGGESTTIALLARLAGLLEPLRAFVRKKPVWGTCAGAILLSSSVEGAKKGGQELLGGISVTTARNGWGSQVESFEAALNVDGLRDSLKPFTGVFIRAPVILSISPTALEPPVQVIARLSTELLPKNQTLIPADEDNTDPRDTRCVVALRQGHHLLTTFHPELTRDDRFHEYFVRECVLPSLI</sequence>
<dbReference type="EMBL" id="ML170218">
    <property type="protein sequence ID" value="TDL17627.1"/>
    <property type="molecule type" value="Genomic_DNA"/>
</dbReference>
<dbReference type="InterPro" id="IPR029062">
    <property type="entry name" value="Class_I_gatase-like"/>
</dbReference>
<dbReference type="Proteomes" id="UP000294933">
    <property type="component" value="Unassembled WGS sequence"/>
</dbReference>
<keyword evidence="10" id="KW-1185">Reference proteome</keyword>
<comment type="catalytic activity">
    <reaction evidence="6">
        <text>L-glutamine + H2O = L-glutamate + NH4(+)</text>
        <dbReference type="Rhea" id="RHEA:15889"/>
        <dbReference type="ChEBI" id="CHEBI:15377"/>
        <dbReference type="ChEBI" id="CHEBI:28938"/>
        <dbReference type="ChEBI" id="CHEBI:29985"/>
        <dbReference type="ChEBI" id="CHEBI:58359"/>
        <dbReference type="EC" id="3.5.1.2"/>
    </reaction>
</comment>
<feature type="active site" description="Nucleophile" evidence="7">
    <location>
        <position position="87"/>
    </location>
</feature>
<gene>
    <name evidence="9" type="ORF">BD410DRAFT_541520</name>
</gene>
<feature type="binding site" evidence="8">
    <location>
        <begin position="56"/>
        <end position="58"/>
    </location>
    <ligand>
        <name>L-glutamine</name>
        <dbReference type="ChEBI" id="CHEBI:58359"/>
    </ligand>
</feature>
<dbReference type="PANTHER" id="PTHR31559">
    <property type="entry name" value="PYRIDOXAL 5'-PHOSPHATE SYNTHASE SUBUNIT SNO"/>
    <property type="match status" value="1"/>
</dbReference>
<dbReference type="SUPFAM" id="SSF52317">
    <property type="entry name" value="Class I glutamine amidotransferase-like"/>
    <property type="match status" value="1"/>
</dbReference>
<keyword evidence="4 9" id="KW-0315">Glutamine amidotransferase</keyword>
<keyword evidence="5" id="KW-0456">Lyase</keyword>
<evidence type="ECO:0000256" key="5">
    <source>
        <dbReference type="ARBA" id="ARBA00023239"/>
    </source>
</evidence>
<evidence type="ECO:0000256" key="3">
    <source>
        <dbReference type="ARBA" id="ARBA00022801"/>
    </source>
</evidence>
<dbReference type="GO" id="GO:0004359">
    <property type="term" value="F:glutaminase activity"/>
    <property type="evidence" value="ECO:0007669"/>
    <property type="project" value="UniProtKB-EC"/>
</dbReference>
<keyword evidence="9" id="KW-0808">Transferase</keyword>
<dbReference type="PANTHER" id="PTHR31559:SF0">
    <property type="entry name" value="PYRIDOXAL 5'-PHOSPHATE SYNTHASE SUBUNIT SNO1-RELATED"/>
    <property type="match status" value="1"/>
</dbReference>
<dbReference type="Pfam" id="PF01174">
    <property type="entry name" value="SNO"/>
    <property type="match status" value="1"/>
</dbReference>